<evidence type="ECO:0000313" key="1">
    <source>
        <dbReference type="EMBL" id="RVW69614.1"/>
    </source>
</evidence>
<sequence length="105" mass="11773">MTKQGVGKLQENWEGPYIVSKTGDSGAYHLKMLDGTTMLRPWNMLPGDPRAPCSTDPSPAQRPCIWPLQLPFPLHPVSLSLRRLHPFLQLPHSLLCIHGYCPDCN</sequence>
<reference evidence="1 2" key="1">
    <citation type="journal article" date="2018" name="PLoS Genet.">
        <title>Population sequencing reveals clonal diversity and ancestral inbreeding in the grapevine cultivar Chardonnay.</title>
        <authorList>
            <person name="Roach M.J."/>
            <person name="Johnson D.L."/>
            <person name="Bohlmann J."/>
            <person name="van Vuuren H.J."/>
            <person name="Jones S.J."/>
            <person name="Pretorius I.S."/>
            <person name="Schmidt S.A."/>
            <person name="Borneman A.R."/>
        </authorList>
    </citation>
    <scope>NUCLEOTIDE SEQUENCE [LARGE SCALE GENOMIC DNA]</scope>
    <source>
        <strain evidence="2">cv. Chardonnay</strain>
        <tissue evidence="1">Leaf</tissue>
    </source>
</reference>
<dbReference type="EMBL" id="QGNW01000489">
    <property type="protein sequence ID" value="RVW69614.1"/>
    <property type="molecule type" value="Genomic_DNA"/>
</dbReference>
<evidence type="ECO:0000313" key="2">
    <source>
        <dbReference type="Proteomes" id="UP000288805"/>
    </source>
</evidence>
<dbReference type="Proteomes" id="UP000288805">
    <property type="component" value="Unassembled WGS sequence"/>
</dbReference>
<proteinExistence type="predicted"/>
<gene>
    <name evidence="1" type="ORF">CK203_062632</name>
</gene>
<protein>
    <submittedName>
        <fullName evidence="1">Uncharacterized protein</fullName>
    </submittedName>
</protein>
<organism evidence="1 2">
    <name type="scientific">Vitis vinifera</name>
    <name type="common">Grape</name>
    <dbReference type="NCBI Taxonomy" id="29760"/>
    <lineage>
        <taxon>Eukaryota</taxon>
        <taxon>Viridiplantae</taxon>
        <taxon>Streptophyta</taxon>
        <taxon>Embryophyta</taxon>
        <taxon>Tracheophyta</taxon>
        <taxon>Spermatophyta</taxon>
        <taxon>Magnoliopsida</taxon>
        <taxon>eudicotyledons</taxon>
        <taxon>Gunneridae</taxon>
        <taxon>Pentapetalae</taxon>
        <taxon>rosids</taxon>
        <taxon>Vitales</taxon>
        <taxon>Vitaceae</taxon>
        <taxon>Viteae</taxon>
        <taxon>Vitis</taxon>
    </lineage>
</organism>
<comment type="caution">
    <text evidence="1">The sequence shown here is derived from an EMBL/GenBank/DDBJ whole genome shotgun (WGS) entry which is preliminary data.</text>
</comment>
<name>A0A438GBN3_VITVI</name>
<accession>A0A438GBN3</accession>
<dbReference type="AlphaFoldDB" id="A0A438GBN3"/>